<dbReference type="Gene3D" id="1.10.260.40">
    <property type="entry name" value="lambda repressor-like DNA-binding domains"/>
    <property type="match status" value="1"/>
</dbReference>
<evidence type="ECO:0000256" key="1">
    <source>
        <dbReference type="ARBA" id="ARBA00023125"/>
    </source>
</evidence>
<feature type="domain" description="HTH cro/C1-type" evidence="2">
    <location>
        <begin position="9"/>
        <end position="63"/>
    </location>
</feature>
<keyword evidence="4" id="KW-1185">Reference proteome</keyword>
<dbReference type="SMART" id="SM00530">
    <property type="entry name" value="HTH_XRE"/>
    <property type="match status" value="1"/>
</dbReference>
<dbReference type="InterPro" id="IPR010982">
    <property type="entry name" value="Lambda_DNA-bd_dom_sf"/>
</dbReference>
<protein>
    <submittedName>
        <fullName evidence="3">Helix-turn-helix transcriptional regulator</fullName>
    </submittedName>
</protein>
<dbReference type="EMBL" id="JAYKBW010000008">
    <property type="protein sequence ID" value="MEB3075173.1"/>
    <property type="molecule type" value="Genomic_DNA"/>
</dbReference>
<dbReference type="RefSeq" id="WP_323983436.1">
    <property type="nucleotide sequence ID" value="NZ_JAYKBW010000008.1"/>
</dbReference>
<dbReference type="CDD" id="cd00093">
    <property type="entry name" value="HTH_XRE"/>
    <property type="match status" value="1"/>
</dbReference>
<name>A0ABU5Z9V2_9FLAO</name>
<dbReference type="PANTHER" id="PTHR46558:SF4">
    <property type="entry name" value="DNA-BIDING PHAGE PROTEIN"/>
    <property type="match status" value="1"/>
</dbReference>
<dbReference type="PANTHER" id="PTHR46558">
    <property type="entry name" value="TRACRIPTIONAL REGULATORY PROTEIN-RELATED-RELATED"/>
    <property type="match status" value="1"/>
</dbReference>
<evidence type="ECO:0000313" key="4">
    <source>
        <dbReference type="Proteomes" id="UP001311730"/>
    </source>
</evidence>
<dbReference type="Proteomes" id="UP001311730">
    <property type="component" value="Unassembled WGS sequence"/>
</dbReference>
<dbReference type="SUPFAM" id="SSF47413">
    <property type="entry name" value="lambda repressor-like DNA-binding domains"/>
    <property type="match status" value="1"/>
</dbReference>
<dbReference type="Pfam" id="PF01381">
    <property type="entry name" value="HTH_3"/>
    <property type="match status" value="1"/>
</dbReference>
<dbReference type="InterPro" id="IPR001387">
    <property type="entry name" value="Cro/C1-type_HTH"/>
</dbReference>
<reference evidence="3 4" key="1">
    <citation type="submission" date="2023-12" db="EMBL/GenBank/DDBJ databases">
        <title>Genomic sequences of Capnocytophaga and Parvimonas strains.</title>
        <authorList>
            <person name="Watt R.M."/>
            <person name="Wang M."/>
            <person name="Yang T."/>
            <person name="Tong W.M."/>
        </authorList>
    </citation>
    <scope>NUCLEOTIDE SEQUENCE [LARGE SCALE GENOMIC DNA]</scope>
    <source>
        <strain evidence="3 4">CCUG 13096</strain>
    </source>
</reference>
<accession>A0ABU5Z9V2</accession>
<keyword evidence="1" id="KW-0238">DNA-binding</keyword>
<dbReference type="PROSITE" id="PS50943">
    <property type="entry name" value="HTH_CROC1"/>
    <property type="match status" value="1"/>
</dbReference>
<comment type="caution">
    <text evidence="3">The sequence shown here is derived from an EMBL/GenBank/DDBJ whole genome shotgun (WGS) entry which is preliminary data.</text>
</comment>
<proteinExistence type="predicted"/>
<sequence length="122" mass="14044">MNEIVGEKIKNLRKSRNLSQEEVAEFIHVSQSTYARIESGASNSWAGYILPLCELFGIQPEELLKTDHIVINNNNTSCQYSGGYVVNQLSDKLIEQYEKRLAEKDSFISYLQKELEELKTQR</sequence>
<evidence type="ECO:0000259" key="2">
    <source>
        <dbReference type="PROSITE" id="PS50943"/>
    </source>
</evidence>
<organism evidence="3 4">
    <name type="scientific">Capnocytophaga gingivalis</name>
    <dbReference type="NCBI Taxonomy" id="1017"/>
    <lineage>
        <taxon>Bacteria</taxon>
        <taxon>Pseudomonadati</taxon>
        <taxon>Bacteroidota</taxon>
        <taxon>Flavobacteriia</taxon>
        <taxon>Flavobacteriales</taxon>
        <taxon>Flavobacteriaceae</taxon>
        <taxon>Capnocytophaga</taxon>
    </lineage>
</organism>
<evidence type="ECO:0000313" key="3">
    <source>
        <dbReference type="EMBL" id="MEB3075173.1"/>
    </source>
</evidence>
<gene>
    <name evidence="3" type="ORF">VJJ08_07675</name>
</gene>